<proteinExistence type="predicted"/>
<organism evidence="1 2">
    <name type="scientific">Acinetobacter populi</name>
    <dbReference type="NCBI Taxonomy" id="1582270"/>
    <lineage>
        <taxon>Bacteria</taxon>
        <taxon>Pseudomonadati</taxon>
        <taxon>Pseudomonadota</taxon>
        <taxon>Gammaproteobacteria</taxon>
        <taxon>Moraxellales</taxon>
        <taxon>Moraxellaceae</taxon>
        <taxon>Acinetobacter</taxon>
    </lineage>
</organism>
<reference evidence="1 2" key="1">
    <citation type="submission" date="2017-05" db="EMBL/GenBank/DDBJ databases">
        <title>Acinetobacter populi ANC 5415 (= PBJ7), whole genome shotgun sequencing project.</title>
        <authorList>
            <person name="Nemec A."/>
            <person name="Radolfova-Krizova L."/>
        </authorList>
    </citation>
    <scope>NUCLEOTIDE SEQUENCE [LARGE SCALE GENOMIC DNA]</scope>
    <source>
        <strain evidence="1 2">PBJ7</strain>
    </source>
</reference>
<gene>
    <name evidence="1" type="ORF">CAP51_10545</name>
</gene>
<dbReference type="Proteomes" id="UP000196536">
    <property type="component" value="Unassembled WGS sequence"/>
</dbReference>
<comment type="caution">
    <text evidence="1">The sequence shown here is derived from an EMBL/GenBank/DDBJ whole genome shotgun (WGS) entry which is preliminary data.</text>
</comment>
<dbReference type="EMBL" id="NEXX01000003">
    <property type="protein sequence ID" value="OUY07117.1"/>
    <property type="molecule type" value="Genomic_DNA"/>
</dbReference>
<dbReference type="RefSeq" id="WP_087620715.1">
    <property type="nucleotide sequence ID" value="NZ_JAKVJF010000007.1"/>
</dbReference>
<dbReference type="AlphaFoldDB" id="A0A1Z9YY31"/>
<dbReference type="OrthoDB" id="5609094at2"/>
<accession>A0A1Z9YY31</accession>
<name>A0A1Z9YY31_9GAMM</name>
<sequence length="153" mass="18068">MADFDFIPFLLQLLAEEKVNTAMTVDIEPQSNWEGQWQYCSLKQVLNLPFAQRYDLAVVNLIKQENIQPENIIAIDHALVRLRDLFAKKIIVLADIGLEKQLRALGFNQLLEAVPENSPVHIWQFNILTYKHVPDWFNSKFWANPENWDKYRW</sequence>
<protein>
    <submittedName>
        <fullName evidence="1">Uncharacterized protein</fullName>
    </submittedName>
</protein>
<evidence type="ECO:0000313" key="2">
    <source>
        <dbReference type="Proteomes" id="UP000196536"/>
    </source>
</evidence>
<dbReference type="InterPro" id="IPR046199">
    <property type="entry name" value="DUF6231"/>
</dbReference>
<keyword evidence="2" id="KW-1185">Reference proteome</keyword>
<dbReference type="Pfam" id="PF19742">
    <property type="entry name" value="DUF6231"/>
    <property type="match status" value="1"/>
</dbReference>
<evidence type="ECO:0000313" key="1">
    <source>
        <dbReference type="EMBL" id="OUY07117.1"/>
    </source>
</evidence>